<dbReference type="PROSITE" id="PS00633">
    <property type="entry name" value="BROMODOMAIN_1"/>
    <property type="match status" value="2"/>
</dbReference>
<dbReference type="Gene3D" id="1.20.920.10">
    <property type="entry name" value="Bromodomain-like"/>
    <property type="match status" value="2"/>
</dbReference>
<accession>A0ABQ7HZ99</accession>
<protein>
    <submittedName>
        <fullName evidence="6">SWR1 complex bromodomain subunit bdf1</fullName>
    </submittedName>
</protein>
<organism evidence="6 7">
    <name type="scientific">Astathelohania contejeani</name>
    <dbReference type="NCBI Taxonomy" id="164912"/>
    <lineage>
        <taxon>Eukaryota</taxon>
        <taxon>Fungi</taxon>
        <taxon>Fungi incertae sedis</taxon>
        <taxon>Microsporidia</taxon>
        <taxon>Astathelohaniidae</taxon>
        <taxon>Astathelohania</taxon>
    </lineage>
</organism>
<dbReference type="PANTHER" id="PTHR22880">
    <property type="entry name" value="FALZ-RELATED BROMODOMAIN-CONTAINING PROTEINS"/>
    <property type="match status" value="1"/>
</dbReference>
<comment type="caution">
    <text evidence="6">The sequence shown here is derived from an EMBL/GenBank/DDBJ whole genome shotgun (WGS) entry which is preliminary data.</text>
</comment>
<reference evidence="6 7" key="1">
    <citation type="submission" date="2019-01" db="EMBL/GenBank/DDBJ databases">
        <title>Genomes sequencing and comparative genomics of infectious freshwater microsporidia, Cucumispora dikerogammari and Thelohania contejeani.</title>
        <authorList>
            <person name="Cormier A."/>
            <person name="Giraud I."/>
            <person name="Wattier R."/>
            <person name="Teixeira M."/>
            <person name="Grandjean F."/>
            <person name="Rigaud T."/>
            <person name="Cordaux R."/>
        </authorList>
    </citation>
    <scope>NUCLEOTIDE SEQUENCE [LARGE SCALE GENOMIC DNA]</scope>
    <source>
        <strain evidence="6">T1</strain>
        <tissue evidence="6">Spores</tissue>
    </source>
</reference>
<evidence type="ECO:0000256" key="3">
    <source>
        <dbReference type="SAM" id="Coils"/>
    </source>
</evidence>
<feature type="domain" description="Bromo" evidence="4">
    <location>
        <begin position="161"/>
        <end position="231"/>
    </location>
</feature>
<dbReference type="InterPro" id="IPR027353">
    <property type="entry name" value="NET_dom"/>
</dbReference>
<evidence type="ECO:0000259" key="5">
    <source>
        <dbReference type="PROSITE" id="PS51525"/>
    </source>
</evidence>
<evidence type="ECO:0000313" key="7">
    <source>
        <dbReference type="Proteomes" id="UP001516464"/>
    </source>
</evidence>
<dbReference type="Pfam" id="PF17035">
    <property type="entry name" value="BET"/>
    <property type="match status" value="1"/>
</dbReference>
<dbReference type="PANTHER" id="PTHR22880:SF225">
    <property type="entry name" value="BROMODOMAIN-CONTAINING PROTEIN BET-1-RELATED"/>
    <property type="match status" value="1"/>
</dbReference>
<dbReference type="Pfam" id="PF00439">
    <property type="entry name" value="Bromodomain"/>
    <property type="match status" value="2"/>
</dbReference>
<dbReference type="PRINTS" id="PR00503">
    <property type="entry name" value="BROMODOMAIN"/>
</dbReference>
<dbReference type="Proteomes" id="UP001516464">
    <property type="component" value="Unassembled WGS sequence"/>
</dbReference>
<evidence type="ECO:0000256" key="2">
    <source>
        <dbReference type="PROSITE-ProRule" id="PRU00035"/>
    </source>
</evidence>
<dbReference type="InterPro" id="IPR050935">
    <property type="entry name" value="Bromo_chromatin_reader"/>
</dbReference>
<proteinExistence type="predicted"/>
<gene>
    <name evidence="6" type="primary">bdf1</name>
    <name evidence="6" type="ORF">TCON_1305</name>
</gene>
<dbReference type="Gene3D" id="1.20.1270.220">
    <property type="match status" value="1"/>
</dbReference>
<evidence type="ECO:0000256" key="1">
    <source>
        <dbReference type="ARBA" id="ARBA00023117"/>
    </source>
</evidence>
<keyword evidence="1 2" id="KW-0103">Bromodomain</keyword>
<evidence type="ECO:0000313" key="6">
    <source>
        <dbReference type="EMBL" id="KAF7683486.1"/>
    </source>
</evidence>
<dbReference type="InterPro" id="IPR001487">
    <property type="entry name" value="Bromodomain"/>
</dbReference>
<feature type="domain" description="NET" evidence="5">
    <location>
        <begin position="280"/>
        <end position="362"/>
    </location>
</feature>
<evidence type="ECO:0000259" key="4">
    <source>
        <dbReference type="PROSITE" id="PS50014"/>
    </source>
</evidence>
<dbReference type="SMART" id="SM00297">
    <property type="entry name" value="BROMO"/>
    <property type="match status" value="2"/>
</dbReference>
<dbReference type="InterPro" id="IPR036427">
    <property type="entry name" value="Bromodomain-like_sf"/>
</dbReference>
<keyword evidence="3" id="KW-0175">Coiled coil</keyword>
<dbReference type="PROSITE" id="PS51525">
    <property type="entry name" value="NET"/>
    <property type="match status" value="1"/>
</dbReference>
<dbReference type="InterPro" id="IPR018359">
    <property type="entry name" value="Bromodomain_CS"/>
</dbReference>
<name>A0ABQ7HZ99_9MICR</name>
<dbReference type="InterPro" id="IPR038336">
    <property type="entry name" value="NET_sf"/>
</dbReference>
<keyword evidence="7" id="KW-1185">Reference proteome</keyword>
<feature type="domain" description="Bromo" evidence="4">
    <location>
        <begin position="28"/>
        <end position="100"/>
    </location>
</feature>
<feature type="coiled-coil region" evidence="3">
    <location>
        <begin position="246"/>
        <end position="273"/>
    </location>
</feature>
<dbReference type="SUPFAM" id="SSF47370">
    <property type="entry name" value="Bromodomain"/>
    <property type="match status" value="2"/>
</dbReference>
<sequence length="363" mass="41735">MMAEQEASSQGMTSTQQKNCNDIISKIKANRNSYPFLEPVDPIKLNIPDYFDKIKTPMDLSTIKSKLDSKKYETIDDFKDDMELMLNNCFTYNLPETYVYKCGQEIQKLFNTLYDKKFIITEGMAENKKRKIEDRKRPSKTTRSPVFDKCNEILLEIMKAKYKKFTWPFLEPVDTVLVPNYLSVIKTPIDLSTIRTKLISQNYDTISDFEADLRLMVNNCFTFNPKGSEIYECGVGVSNLLDELFIVDKNKKIAELKKKIAMLQKELKTLEGDMVRGDHSTEPFISNKTYSIAERIALGNRLLKLNEAQSTQIAEIIGKGVEDLDIGDKDEIEIDLKTLPDAVIGEIERYLKILNDEISSDEE</sequence>
<dbReference type="PROSITE" id="PS50014">
    <property type="entry name" value="BROMODOMAIN_2"/>
    <property type="match status" value="2"/>
</dbReference>
<dbReference type="EMBL" id="SBIQ01000082">
    <property type="protein sequence ID" value="KAF7683486.1"/>
    <property type="molecule type" value="Genomic_DNA"/>
</dbReference>